<feature type="compositionally biased region" description="Polar residues" evidence="1">
    <location>
        <begin position="128"/>
        <end position="146"/>
    </location>
</feature>
<feature type="compositionally biased region" description="Basic and acidic residues" evidence="1">
    <location>
        <begin position="172"/>
        <end position="191"/>
    </location>
</feature>
<protein>
    <submittedName>
        <fullName evidence="3">Uncharacterized protein</fullName>
    </submittedName>
</protein>
<sequence length="270" mass="31717">MDILFALVGGVILLLIFYIIPVGYNRRGKLLVVGSALLIALSTYYSNFVFQWWESLLILLLLSFLMTILISRYLYKNNQEKHLNERENDDEVKDIIQQPNGELYKKNIDTNISKEFTEELIDKKNEFKSSTSNDNSPLTHTSNEEQTYNTLANIEPIQFVDTTEDYQSYHQDSKIEDKELTNNIETSKEEEGLSPEEELITNRFNQLSKTNKSMEYDDFQSEGIQQEETYQENDNSDYFSDENYTKPHAEDYIEPIGRLSRLEYEEDIRE</sequence>
<evidence type="ECO:0000313" key="3">
    <source>
        <dbReference type="EMBL" id="KGP73922.1"/>
    </source>
</evidence>
<evidence type="ECO:0000256" key="1">
    <source>
        <dbReference type="SAM" id="MobiDB-lite"/>
    </source>
</evidence>
<comment type="caution">
    <text evidence="3">The sequence shown here is derived from an EMBL/GenBank/DDBJ whole genome shotgun (WGS) entry which is preliminary data.</text>
</comment>
<feature type="region of interest" description="Disordered" evidence="1">
    <location>
        <begin position="127"/>
        <end position="146"/>
    </location>
</feature>
<dbReference type="eggNOG" id="ENOG502ZUK0">
    <property type="taxonomic scope" value="Bacteria"/>
</dbReference>
<evidence type="ECO:0000256" key="2">
    <source>
        <dbReference type="SAM" id="Phobius"/>
    </source>
</evidence>
<keyword evidence="2" id="KW-1133">Transmembrane helix</keyword>
<proteinExistence type="predicted"/>
<evidence type="ECO:0000313" key="4">
    <source>
        <dbReference type="Proteomes" id="UP000030147"/>
    </source>
</evidence>
<dbReference type="AlphaFoldDB" id="A0A0A2TDN0"/>
<keyword evidence="4" id="KW-1185">Reference proteome</keyword>
<dbReference type="STRING" id="1385514.N782_21210"/>
<organism evidence="3 4">
    <name type="scientific">Pontibacillus yanchengensis Y32</name>
    <dbReference type="NCBI Taxonomy" id="1385514"/>
    <lineage>
        <taxon>Bacteria</taxon>
        <taxon>Bacillati</taxon>
        <taxon>Bacillota</taxon>
        <taxon>Bacilli</taxon>
        <taxon>Bacillales</taxon>
        <taxon>Bacillaceae</taxon>
        <taxon>Pontibacillus</taxon>
    </lineage>
</organism>
<feature type="region of interest" description="Disordered" evidence="1">
    <location>
        <begin position="212"/>
        <end position="243"/>
    </location>
</feature>
<gene>
    <name evidence="3" type="ORF">N782_21210</name>
</gene>
<feature type="transmembrane region" description="Helical" evidence="2">
    <location>
        <begin position="6"/>
        <end position="24"/>
    </location>
</feature>
<accession>A0A0A2TDN0</accession>
<feature type="transmembrane region" description="Helical" evidence="2">
    <location>
        <begin position="31"/>
        <end position="50"/>
    </location>
</feature>
<feature type="transmembrane region" description="Helical" evidence="2">
    <location>
        <begin position="56"/>
        <end position="75"/>
    </location>
</feature>
<dbReference type="RefSeq" id="WP_036816585.1">
    <property type="nucleotide sequence ID" value="NZ_AVBF01000007.1"/>
</dbReference>
<reference evidence="3 4" key="1">
    <citation type="journal article" date="2015" name="Stand. Genomic Sci.">
        <title>High quality draft genome sequence of the moderately halophilic bacterium Pontibacillus yanchengensis Y32(T) and comparison among Pontibacillus genomes.</title>
        <authorList>
            <person name="Huang J."/>
            <person name="Qiao Z.X."/>
            <person name="Tang J.W."/>
            <person name="Wang G."/>
        </authorList>
    </citation>
    <scope>NUCLEOTIDE SEQUENCE [LARGE SCALE GENOMIC DNA]</scope>
    <source>
        <strain evidence="3 4">Y32</strain>
    </source>
</reference>
<name>A0A0A2TDN0_9BACI</name>
<keyword evidence="2" id="KW-0472">Membrane</keyword>
<dbReference type="EMBL" id="AVBF01000007">
    <property type="protein sequence ID" value="KGP73922.1"/>
    <property type="molecule type" value="Genomic_DNA"/>
</dbReference>
<keyword evidence="2" id="KW-0812">Transmembrane</keyword>
<dbReference type="Proteomes" id="UP000030147">
    <property type="component" value="Unassembled WGS sequence"/>
</dbReference>
<feature type="region of interest" description="Disordered" evidence="1">
    <location>
        <begin position="172"/>
        <end position="196"/>
    </location>
</feature>